<gene>
    <name evidence="1" type="ORF">M8818_007885</name>
</gene>
<dbReference type="Proteomes" id="UP001320706">
    <property type="component" value="Unassembled WGS sequence"/>
</dbReference>
<evidence type="ECO:0000313" key="2">
    <source>
        <dbReference type="Proteomes" id="UP001320706"/>
    </source>
</evidence>
<sequence length="336" mass="36961">MSLPLRPTLLPQCISCTRRITSAGLQEWRPAAQQVRGKKKLANTPSTITVRLLKDVKTFGKAGKMLMLSGLITLGNGYIGSYVPVSVGQMRNAWYPRRIAEYVTAAPLKELKLKNVPIERDFAYGVHEEAGKSTSRNPSDPANVVSVMESLQRERKENEVQVDRINPERSLQLLDIFLPPRLDFYRQPIEAPAPEPEAVPEPEPATPEEQPQQRKRRERTVSNAASDLLAARLKPNPTQSPSLRSSNTTTSSEPIAIYGSVSTGDIAVAMKAVLQTNEEASKVVISEQDVRFVDESVKGEDRVKTLGEFAVEVSVKGAPGAIRRMVRVQPIEAGSA</sequence>
<accession>A0ACC3S6N0</accession>
<protein>
    <submittedName>
        <fullName evidence="1">Uncharacterized protein</fullName>
    </submittedName>
</protein>
<reference evidence="1" key="1">
    <citation type="submission" date="2024-02" db="EMBL/GenBank/DDBJ databases">
        <title>Metagenome Assembled Genome of Zalaria obscura JY119.</title>
        <authorList>
            <person name="Vighnesh L."/>
            <person name="Jagadeeshwari U."/>
            <person name="Venkata Ramana C."/>
            <person name="Sasikala C."/>
        </authorList>
    </citation>
    <scope>NUCLEOTIDE SEQUENCE</scope>
    <source>
        <strain evidence="1">JY119</strain>
    </source>
</reference>
<keyword evidence="2" id="KW-1185">Reference proteome</keyword>
<name>A0ACC3S6N0_9PEZI</name>
<proteinExistence type="predicted"/>
<comment type="caution">
    <text evidence="1">The sequence shown here is derived from an EMBL/GenBank/DDBJ whole genome shotgun (WGS) entry which is preliminary data.</text>
</comment>
<organism evidence="1 2">
    <name type="scientific">Zalaria obscura</name>
    <dbReference type="NCBI Taxonomy" id="2024903"/>
    <lineage>
        <taxon>Eukaryota</taxon>
        <taxon>Fungi</taxon>
        <taxon>Dikarya</taxon>
        <taxon>Ascomycota</taxon>
        <taxon>Pezizomycotina</taxon>
        <taxon>Dothideomycetes</taxon>
        <taxon>Dothideomycetidae</taxon>
        <taxon>Dothideales</taxon>
        <taxon>Zalariaceae</taxon>
        <taxon>Zalaria</taxon>
    </lineage>
</organism>
<evidence type="ECO:0000313" key="1">
    <source>
        <dbReference type="EMBL" id="KAK8192713.1"/>
    </source>
</evidence>
<dbReference type="EMBL" id="JAMKPW020000044">
    <property type="protein sequence ID" value="KAK8192713.1"/>
    <property type="molecule type" value="Genomic_DNA"/>
</dbReference>